<evidence type="ECO:0000259" key="1">
    <source>
        <dbReference type="PROSITE" id="PS51034"/>
    </source>
</evidence>
<gene>
    <name evidence="3" type="primary">LOC105907156</name>
</gene>
<dbReference type="KEGG" id="char:105907156"/>
<dbReference type="PANTHER" id="PTHR47130">
    <property type="entry name" value="SI:DKEY-19B23.11-RELATED"/>
    <property type="match status" value="1"/>
</dbReference>
<dbReference type="Proteomes" id="UP000515152">
    <property type="component" value="Chromosome 18"/>
</dbReference>
<dbReference type="Pfam" id="PF26562">
    <property type="entry name" value="Ig-like"/>
    <property type="match status" value="1"/>
</dbReference>
<accession>A0A6P8GPP0</accession>
<dbReference type="OrthoDB" id="8945590at2759"/>
<evidence type="ECO:0000313" key="3">
    <source>
        <dbReference type="RefSeq" id="XP_031441159.1"/>
    </source>
</evidence>
<dbReference type="AlphaFoldDB" id="A0A6P8GPP0"/>
<proteinExistence type="predicted"/>
<evidence type="ECO:0000313" key="2">
    <source>
        <dbReference type="Proteomes" id="UP000515152"/>
    </source>
</evidence>
<reference evidence="3" key="1">
    <citation type="submission" date="2025-08" db="UniProtKB">
        <authorList>
            <consortium name="RefSeq"/>
        </authorList>
    </citation>
    <scope>IDENTIFICATION</scope>
</reference>
<dbReference type="PANTHER" id="PTHR47130:SF6">
    <property type="entry name" value="EGG ENVELOPE GLYCOPROTEIN-LIKE PRECURSOR"/>
    <property type="match status" value="1"/>
</dbReference>
<sequence length="670" mass="74915">MTDQHGEGMSYTLSKTCTLPLPWSPREVICELDYMEVNVDSAAPYPTTGGAVEHQQWDAAISSAHSLASSAWQLMFLKEGQSPTPLPLSKALELGYRLDITPGRVLFRTPYNRPFSLYSVVNGVPVEVIHAVLFSRQSWTVVLFDLVAACSADVGSFKETSLHWQVPAVMFPLSSHAGFESKNISIGVNGRLLDPQITADRGYTLNIGEEIVDIGIPYGAEGGYRQSFVLHNTYWEFYIIHMYYEGLFMDNFHAESRHRHTKYLMTPLLPHFPFSINQTILEERAFTVYVGNFPSDVVLVTVSLNGHEFTTVEATQSGYTIVKVPHANGTHAYVFRVPFEAPMVQKWYFSEGVLQYLLHVNFTLNIVLQEDTFFHLASIKARIHDVYPPSFSGQCEDHGIVFKLDHAEFDHKWDVTIGNHLLTQQFAAEQGYLLVNDSQSLLLAVPLFTPGYVYEDINIHQFFGTFEILSRDAKTQEIQQYSASRCPFQTTELIVCSTGGVVTVVADVIKSIPKAIPLRTTLFDPTCRPKETDESMALFEFHLTACGTEVEVKDQLMIFKNIIIFEEEQIPSDRPVITRDTTFELAVSCSYPVGDVNMDVSFQSSAPGLGSVGKVKIFEKALAKTLKLIPPELVTTASDPITPSIKAPPTQKLAQFVRVLSHPSTKRQSG</sequence>
<dbReference type="InterPro" id="IPR058876">
    <property type="entry name" value="Ig-like_ZP"/>
</dbReference>
<name>A0A6P8GPP0_CLUHA</name>
<dbReference type="Pfam" id="PF23344">
    <property type="entry name" value="ZP-N"/>
    <property type="match status" value="1"/>
</dbReference>
<dbReference type="InterPro" id="IPR055356">
    <property type="entry name" value="ZP-N"/>
</dbReference>
<protein>
    <submittedName>
        <fullName evidence="3">Uncharacterized protein LOC105907156</fullName>
    </submittedName>
</protein>
<dbReference type="PROSITE" id="PS51034">
    <property type="entry name" value="ZP_2"/>
    <property type="match status" value="1"/>
</dbReference>
<dbReference type="Gene3D" id="2.60.40.3210">
    <property type="entry name" value="Zona pellucida, ZP-N domain"/>
    <property type="match status" value="1"/>
</dbReference>
<dbReference type="RefSeq" id="XP_031441159.1">
    <property type="nucleotide sequence ID" value="XM_031585299.1"/>
</dbReference>
<dbReference type="GeneID" id="105907156"/>
<dbReference type="InterPro" id="IPR001507">
    <property type="entry name" value="ZP_dom"/>
</dbReference>
<keyword evidence="2" id="KW-1185">Reference proteome</keyword>
<organism evidence="2 3">
    <name type="scientific">Clupea harengus</name>
    <name type="common">Atlantic herring</name>
    <dbReference type="NCBI Taxonomy" id="7950"/>
    <lineage>
        <taxon>Eukaryota</taxon>
        <taxon>Metazoa</taxon>
        <taxon>Chordata</taxon>
        <taxon>Craniata</taxon>
        <taxon>Vertebrata</taxon>
        <taxon>Euteleostomi</taxon>
        <taxon>Actinopterygii</taxon>
        <taxon>Neopterygii</taxon>
        <taxon>Teleostei</taxon>
        <taxon>Clupei</taxon>
        <taxon>Clupeiformes</taxon>
        <taxon>Clupeoidei</taxon>
        <taxon>Clupeidae</taxon>
        <taxon>Clupea</taxon>
    </lineage>
</organism>
<feature type="domain" description="ZP" evidence="1">
    <location>
        <begin position="495"/>
        <end position="670"/>
    </location>
</feature>